<dbReference type="EMBL" id="CP023563">
    <property type="protein sequence ID" value="ATG53131.1"/>
    <property type="molecule type" value="Genomic_DNA"/>
</dbReference>
<dbReference type="AlphaFoldDB" id="A0A291GSA1"/>
<sequence>MQTVTVTVTNSSRRPMLRTNVSLRGPAGWTVGPESIDVRRIGADESARAVFDVRVPTLREGFRMYPFTATIAYHGGDRLDTASQELMLTSGQPVGSIAEARNNVGVTTLETRADGDFDGYGNSFSAEALEAVGVTPGAVLEGAGAEFTWPDVAADQVDNVAASGQAIDVGTAGSRIAFLTSGSGLNATGTVRVFYTDGTSSEGTLGVPNWTGTGANPDAEVVAASKGRNRPDGYGNENGTYSVFATAIEVDPARTIDFVVLPANSSIHVFDMVVS</sequence>
<organism evidence="2 3">
    <name type="scientific">Brachybacterium vulturis</name>
    <dbReference type="NCBI Taxonomy" id="2017484"/>
    <lineage>
        <taxon>Bacteria</taxon>
        <taxon>Bacillati</taxon>
        <taxon>Actinomycetota</taxon>
        <taxon>Actinomycetes</taxon>
        <taxon>Micrococcales</taxon>
        <taxon>Dermabacteraceae</taxon>
        <taxon>Brachybacterium</taxon>
    </lineage>
</organism>
<dbReference type="InterPro" id="IPR018905">
    <property type="entry name" value="A-galactase_NEW3"/>
</dbReference>
<dbReference type="KEGG" id="brz:CFK38_06100"/>
<dbReference type="OrthoDB" id="176168at2"/>
<reference evidence="3" key="1">
    <citation type="submission" date="2017-09" db="EMBL/GenBank/DDBJ databases">
        <title>Brachybacterium sp. VM2412.</title>
        <authorList>
            <person name="Tak E.J."/>
            <person name="Bae J.-W."/>
        </authorList>
    </citation>
    <scope>NUCLEOTIDE SEQUENCE [LARGE SCALE GENOMIC DNA]</scope>
    <source>
        <strain evidence="3">VM2412</strain>
    </source>
</reference>
<evidence type="ECO:0000313" key="3">
    <source>
        <dbReference type="Proteomes" id="UP000218165"/>
    </source>
</evidence>
<name>A0A291GSA1_9MICO</name>
<protein>
    <recommendedName>
        <fullName evidence="1">Alpha-galactosidase NEW3 domain-containing protein</fullName>
    </recommendedName>
</protein>
<feature type="domain" description="Alpha-galactosidase NEW3" evidence="1">
    <location>
        <begin position="2"/>
        <end position="73"/>
    </location>
</feature>
<dbReference type="Pfam" id="PF10633">
    <property type="entry name" value="NPCBM_assoc"/>
    <property type="match status" value="1"/>
</dbReference>
<gene>
    <name evidence="2" type="ORF">CFK38_06100</name>
</gene>
<evidence type="ECO:0000313" key="2">
    <source>
        <dbReference type="EMBL" id="ATG53131.1"/>
    </source>
</evidence>
<evidence type="ECO:0000259" key="1">
    <source>
        <dbReference type="Pfam" id="PF10633"/>
    </source>
</evidence>
<keyword evidence="3" id="KW-1185">Reference proteome</keyword>
<proteinExistence type="predicted"/>
<dbReference type="Proteomes" id="UP000218165">
    <property type="component" value="Chromosome"/>
</dbReference>
<accession>A0A291GSA1</accession>